<dbReference type="KEGG" id="tbv:H9L17_00510"/>
<dbReference type="Pfam" id="PF17836">
    <property type="entry name" value="PglD_N"/>
    <property type="match status" value="1"/>
</dbReference>
<evidence type="ECO:0000313" key="4">
    <source>
        <dbReference type="EMBL" id="QNN46712.1"/>
    </source>
</evidence>
<keyword evidence="4" id="KW-0808">Transferase</keyword>
<sequence length="216" mass="22948">MSDRLFGLYGAGGFGREVMPLARSQLGSGWRIVFVETQPHDAKVNGFPLLSEDDFFAAQASERCFAVAIADSHAREAIEKRCTQRGAHALSLSAHNATIYDDNRIGHGAILCAHTTITSNASIGCHFHANIYSYVAHDCVIGDYVTFAPRVSCNGNVHIGNHAYIGTGAMLRPGVPGGRPLTIGEGAIVGMGAVVIHDVEPHTTVVGSPARAITRR</sequence>
<dbReference type="AlphaFoldDB" id="A0A7G9QTN7"/>
<dbReference type="RefSeq" id="WP_187570476.1">
    <property type="nucleotide sequence ID" value="NZ_CP060711.1"/>
</dbReference>
<dbReference type="NCBIfam" id="TIGR03570">
    <property type="entry name" value="NeuD_NnaD"/>
    <property type="match status" value="1"/>
</dbReference>
<dbReference type="Proteomes" id="UP000515977">
    <property type="component" value="Chromosome"/>
</dbReference>
<evidence type="ECO:0000313" key="5">
    <source>
        <dbReference type="Proteomes" id="UP000515977"/>
    </source>
</evidence>
<dbReference type="InterPro" id="IPR011004">
    <property type="entry name" value="Trimer_LpxA-like_sf"/>
</dbReference>
<evidence type="ECO:0000256" key="1">
    <source>
        <dbReference type="ARBA" id="ARBA00007274"/>
    </source>
</evidence>
<organism evidence="4 5">
    <name type="scientific">Thermomonas brevis</name>
    <dbReference type="NCBI Taxonomy" id="215691"/>
    <lineage>
        <taxon>Bacteria</taxon>
        <taxon>Pseudomonadati</taxon>
        <taxon>Pseudomonadota</taxon>
        <taxon>Gammaproteobacteria</taxon>
        <taxon>Lysobacterales</taxon>
        <taxon>Lysobacteraceae</taxon>
        <taxon>Thermomonas</taxon>
    </lineage>
</organism>
<dbReference type="InterPro" id="IPR041561">
    <property type="entry name" value="PglD_N"/>
</dbReference>
<evidence type="ECO:0000256" key="2">
    <source>
        <dbReference type="PIRSR" id="PIRSR620019-1"/>
    </source>
</evidence>
<evidence type="ECO:0000259" key="3">
    <source>
        <dbReference type="Pfam" id="PF17836"/>
    </source>
</evidence>
<feature type="site" description="Increases basicity of active site His" evidence="2">
    <location>
        <position position="138"/>
    </location>
</feature>
<reference evidence="4 5" key="1">
    <citation type="submission" date="2020-08" db="EMBL/GenBank/DDBJ databases">
        <title>Genome sequence of Thermomonas brevis KACC 16975T.</title>
        <authorList>
            <person name="Hyun D.-W."/>
            <person name="Bae J.-W."/>
        </authorList>
    </citation>
    <scope>NUCLEOTIDE SEQUENCE [LARGE SCALE GENOMIC DNA]</scope>
    <source>
        <strain evidence="4 5">KACC 16975</strain>
    </source>
</reference>
<dbReference type="GO" id="GO:0016740">
    <property type="term" value="F:transferase activity"/>
    <property type="evidence" value="ECO:0007669"/>
    <property type="project" value="UniProtKB-KW"/>
</dbReference>
<name>A0A7G9QTN7_9GAMM</name>
<dbReference type="PANTHER" id="PTHR43300:SF7">
    <property type="entry name" value="UDP-N-ACETYLBACILLOSAMINE N-ACETYLTRANSFERASE"/>
    <property type="match status" value="1"/>
</dbReference>
<proteinExistence type="inferred from homology"/>
<dbReference type="CDD" id="cd03360">
    <property type="entry name" value="LbH_AT_putative"/>
    <property type="match status" value="1"/>
</dbReference>
<feature type="active site" description="Proton acceptor" evidence="2">
    <location>
        <position position="137"/>
    </location>
</feature>
<dbReference type="InterPro" id="IPR020019">
    <property type="entry name" value="AcTrfase_PglD-like"/>
</dbReference>
<keyword evidence="5" id="KW-1185">Reference proteome</keyword>
<dbReference type="Gene3D" id="2.160.10.10">
    <property type="entry name" value="Hexapeptide repeat proteins"/>
    <property type="match status" value="1"/>
</dbReference>
<dbReference type="Gene3D" id="3.40.50.20">
    <property type="match status" value="1"/>
</dbReference>
<dbReference type="SUPFAM" id="SSF51161">
    <property type="entry name" value="Trimeric LpxA-like enzymes"/>
    <property type="match status" value="1"/>
</dbReference>
<dbReference type="InterPro" id="IPR050179">
    <property type="entry name" value="Trans_hexapeptide_repeat"/>
</dbReference>
<protein>
    <submittedName>
        <fullName evidence="4">Acetyltransferase</fullName>
    </submittedName>
</protein>
<comment type="similarity">
    <text evidence="1">Belongs to the transferase hexapeptide repeat family.</text>
</comment>
<dbReference type="EMBL" id="CP060711">
    <property type="protein sequence ID" value="QNN46712.1"/>
    <property type="molecule type" value="Genomic_DNA"/>
</dbReference>
<gene>
    <name evidence="4" type="ORF">H9L17_00510</name>
</gene>
<feature type="domain" description="PglD N-terminal" evidence="3">
    <location>
        <begin position="8"/>
        <end position="79"/>
    </location>
</feature>
<dbReference type="PANTHER" id="PTHR43300">
    <property type="entry name" value="ACETYLTRANSFERASE"/>
    <property type="match status" value="1"/>
</dbReference>
<accession>A0A7G9QTN7</accession>